<name>A0A9N9DYQ1_9GLOM</name>
<organism evidence="1 2">
    <name type="scientific">Racocetra fulgida</name>
    <dbReference type="NCBI Taxonomy" id="60492"/>
    <lineage>
        <taxon>Eukaryota</taxon>
        <taxon>Fungi</taxon>
        <taxon>Fungi incertae sedis</taxon>
        <taxon>Mucoromycota</taxon>
        <taxon>Glomeromycotina</taxon>
        <taxon>Glomeromycetes</taxon>
        <taxon>Diversisporales</taxon>
        <taxon>Gigasporaceae</taxon>
        <taxon>Racocetra</taxon>
    </lineage>
</organism>
<comment type="caution">
    <text evidence="1">The sequence shown here is derived from an EMBL/GenBank/DDBJ whole genome shotgun (WGS) entry which is preliminary data.</text>
</comment>
<sequence>MFSDNYKSKRKRQKLIEEHMWFIVNINESNNKQKTCIEKDTRATEAHVPLRVLEIDDKFNLSKEQYIDWLRPVNKTLANNALATFRDNI</sequence>
<dbReference type="AlphaFoldDB" id="A0A9N9DYQ1"/>
<gene>
    <name evidence="1" type="ORF">RFULGI_LOCUS8742</name>
</gene>
<protein>
    <submittedName>
        <fullName evidence="1">15652_t:CDS:1</fullName>
    </submittedName>
</protein>
<evidence type="ECO:0000313" key="2">
    <source>
        <dbReference type="Proteomes" id="UP000789396"/>
    </source>
</evidence>
<accession>A0A9N9DYQ1</accession>
<reference evidence="1" key="1">
    <citation type="submission" date="2021-06" db="EMBL/GenBank/DDBJ databases">
        <authorList>
            <person name="Kallberg Y."/>
            <person name="Tangrot J."/>
            <person name="Rosling A."/>
        </authorList>
    </citation>
    <scope>NUCLEOTIDE SEQUENCE</scope>
    <source>
        <strain evidence="1">IN212</strain>
    </source>
</reference>
<dbReference type="EMBL" id="CAJVPZ010014518">
    <property type="protein sequence ID" value="CAG8658246.1"/>
    <property type="molecule type" value="Genomic_DNA"/>
</dbReference>
<dbReference type="OrthoDB" id="10481304at2759"/>
<feature type="non-terminal residue" evidence="1">
    <location>
        <position position="1"/>
    </location>
</feature>
<keyword evidence="2" id="KW-1185">Reference proteome</keyword>
<dbReference type="Proteomes" id="UP000789396">
    <property type="component" value="Unassembled WGS sequence"/>
</dbReference>
<evidence type="ECO:0000313" key="1">
    <source>
        <dbReference type="EMBL" id="CAG8658246.1"/>
    </source>
</evidence>
<proteinExistence type="predicted"/>